<feature type="non-terminal residue" evidence="1">
    <location>
        <position position="53"/>
    </location>
</feature>
<sequence>SQRLKHLDINETHILIEVSSSIKYETVATPATRASMVSDNGVNIDDVLDNMAA</sequence>
<name>A0AA38CEB7_TAXCH</name>
<proteinExistence type="predicted"/>
<keyword evidence="2" id="KW-1185">Reference proteome</keyword>
<dbReference type="Proteomes" id="UP000824469">
    <property type="component" value="Unassembled WGS sequence"/>
</dbReference>
<protein>
    <submittedName>
        <fullName evidence="1">Uncharacterized protein</fullName>
    </submittedName>
</protein>
<organism evidence="1 2">
    <name type="scientific">Taxus chinensis</name>
    <name type="common">Chinese yew</name>
    <name type="synonym">Taxus wallichiana var. chinensis</name>
    <dbReference type="NCBI Taxonomy" id="29808"/>
    <lineage>
        <taxon>Eukaryota</taxon>
        <taxon>Viridiplantae</taxon>
        <taxon>Streptophyta</taxon>
        <taxon>Embryophyta</taxon>
        <taxon>Tracheophyta</taxon>
        <taxon>Spermatophyta</taxon>
        <taxon>Pinopsida</taxon>
        <taxon>Pinidae</taxon>
        <taxon>Conifers II</taxon>
        <taxon>Cupressales</taxon>
        <taxon>Taxaceae</taxon>
        <taxon>Taxus</taxon>
    </lineage>
</organism>
<dbReference type="AlphaFoldDB" id="A0AA38CEB7"/>
<accession>A0AA38CEB7</accession>
<gene>
    <name evidence="1" type="ORF">KI387_039587</name>
</gene>
<dbReference type="EMBL" id="JAHRHJ020000011">
    <property type="protein sequence ID" value="KAH9295999.1"/>
    <property type="molecule type" value="Genomic_DNA"/>
</dbReference>
<evidence type="ECO:0000313" key="2">
    <source>
        <dbReference type="Proteomes" id="UP000824469"/>
    </source>
</evidence>
<feature type="non-terminal residue" evidence="1">
    <location>
        <position position="1"/>
    </location>
</feature>
<reference evidence="1 2" key="1">
    <citation type="journal article" date="2021" name="Nat. Plants">
        <title>The Taxus genome provides insights into paclitaxel biosynthesis.</title>
        <authorList>
            <person name="Xiong X."/>
            <person name="Gou J."/>
            <person name="Liao Q."/>
            <person name="Li Y."/>
            <person name="Zhou Q."/>
            <person name="Bi G."/>
            <person name="Li C."/>
            <person name="Du R."/>
            <person name="Wang X."/>
            <person name="Sun T."/>
            <person name="Guo L."/>
            <person name="Liang H."/>
            <person name="Lu P."/>
            <person name="Wu Y."/>
            <person name="Zhang Z."/>
            <person name="Ro D.K."/>
            <person name="Shang Y."/>
            <person name="Huang S."/>
            <person name="Yan J."/>
        </authorList>
    </citation>
    <scope>NUCLEOTIDE SEQUENCE [LARGE SCALE GENOMIC DNA]</scope>
    <source>
        <strain evidence="1">Ta-2019</strain>
    </source>
</reference>
<comment type="caution">
    <text evidence="1">The sequence shown here is derived from an EMBL/GenBank/DDBJ whole genome shotgun (WGS) entry which is preliminary data.</text>
</comment>
<evidence type="ECO:0000313" key="1">
    <source>
        <dbReference type="EMBL" id="KAH9295999.1"/>
    </source>
</evidence>